<dbReference type="Pfam" id="PF02517">
    <property type="entry name" value="Rce1-like"/>
    <property type="match status" value="1"/>
</dbReference>
<dbReference type="GO" id="GO:0004175">
    <property type="term" value="F:endopeptidase activity"/>
    <property type="evidence" value="ECO:0007669"/>
    <property type="project" value="UniProtKB-ARBA"/>
</dbReference>
<feature type="transmembrane region" description="Helical" evidence="1">
    <location>
        <begin position="195"/>
        <end position="211"/>
    </location>
</feature>
<evidence type="ECO:0000313" key="3">
    <source>
        <dbReference type="EMBL" id="TMQ51283.1"/>
    </source>
</evidence>
<dbReference type="AlphaFoldDB" id="A0A538SIS9"/>
<feature type="transmembrane region" description="Helical" evidence="1">
    <location>
        <begin position="110"/>
        <end position="131"/>
    </location>
</feature>
<comment type="caution">
    <text evidence="3">The sequence shown here is derived from an EMBL/GenBank/DDBJ whole genome shotgun (WGS) entry which is preliminary data.</text>
</comment>
<feature type="transmembrane region" description="Helical" evidence="1">
    <location>
        <begin position="217"/>
        <end position="234"/>
    </location>
</feature>
<keyword evidence="1" id="KW-0472">Membrane</keyword>
<keyword evidence="3" id="KW-0482">Metalloprotease</keyword>
<organism evidence="3 4">
    <name type="scientific">Eiseniibacteriota bacterium</name>
    <dbReference type="NCBI Taxonomy" id="2212470"/>
    <lineage>
        <taxon>Bacteria</taxon>
        <taxon>Candidatus Eiseniibacteriota</taxon>
    </lineage>
</organism>
<reference evidence="3 4" key="1">
    <citation type="journal article" date="2019" name="Nat. Microbiol.">
        <title>Mediterranean grassland soil C-N compound turnover is dependent on rainfall and depth, and is mediated by genomically divergent microorganisms.</title>
        <authorList>
            <person name="Diamond S."/>
            <person name="Andeer P.F."/>
            <person name="Li Z."/>
            <person name="Crits-Christoph A."/>
            <person name="Burstein D."/>
            <person name="Anantharaman K."/>
            <person name="Lane K.R."/>
            <person name="Thomas B.C."/>
            <person name="Pan C."/>
            <person name="Northen T.R."/>
            <person name="Banfield J.F."/>
        </authorList>
    </citation>
    <scope>NUCLEOTIDE SEQUENCE [LARGE SCALE GENOMIC DNA]</scope>
    <source>
        <strain evidence="3">WS_3</strain>
    </source>
</reference>
<feature type="transmembrane region" description="Helical" evidence="1">
    <location>
        <begin position="49"/>
        <end position="67"/>
    </location>
</feature>
<feature type="transmembrane region" description="Helical" evidence="1">
    <location>
        <begin position="20"/>
        <end position="37"/>
    </location>
</feature>
<proteinExistence type="predicted"/>
<evidence type="ECO:0000259" key="2">
    <source>
        <dbReference type="Pfam" id="PF02517"/>
    </source>
</evidence>
<dbReference type="EMBL" id="VBOT01000075">
    <property type="protein sequence ID" value="TMQ51283.1"/>
    <property type="molecule type" value="Genomic_DNA"/>
</dbReference>
<keyword evidence="1" id="KW-1133">Transmembrane helix</keyword>
<keyword evidence="3" id="KW-0378">Hydrolase</keyword>
<keyword evidence="1" id="KW-0812">Transmembrane</keyword>
<dbReference type="GO" id="GO:0006508">
    <property type="term" value="P:proteolysis"/>
    <property type="evidence" value="ECO:0007669"/>
    <property type="project" value="UniProtKB-KW"/>
</dbReference>
<protein>
    <submittedName>
        <fullName evidence="3">CPBP family intramembrane metalloprotease</fullName>
    </submittedName>
</protein>
<gene>
    <name evidence="3" type="ORF">E6K73_06165</name>
</gene>
<dbReference type="GO" id="GO:0080120">
    <property type="term" value="P:CAAX-box protein maturation"/>
    <property type="evidence" value="ECO:0007669"/>
    <property type="project" value="UniProtKB-ARBA"/>
</dbReference>
<name>A0A538SIS9_UNCEI</name>
<keyword evidence="3" id="KW-0645">Protease</keyword>
<feature type="transmembrane region" description="Helical" evidence="1">
    <location>
        <begin position="161"/>
        <end position="183"/>
    </location>
</feature>
<sequence>MSDVATEGSLRPIARPRHTVYLLLAVFAFAAVGAVRAGQVAQAPPHSRVPQYLVLLLAEWGLFYYAAMGPRRAGVPLSEIFDVRGWSFRPAGSSDPSEAPAKVRVGPARLLGTLLLAGAFWIAAGLILAGVKRATDLLGGATAAEAQRTSRLLIPHGGIEAVLWVPLSISAGICEEFVFRGYLQRQLAALTKSPVAGLLLSALVFGVAHGYQGVSSVVVITVFGVLFGILAHLSRSLVPGIIAHAWQDLASGLFRM</sequence>
<dbReference type="InterPro" id="IPR052710">
    <property type="entry name" value="CAAX_protease"/>
</dbReference>
<dbReference type="InterPro" id="IPR003675">
    <property type="entry name" value="Rce1/LyrA-like_dom"/>
</dbReference>
<accession>A0A538SIS9</accession>
<evidence type="ECO:0000313" key="4">
    <source>
        <dbReference type="Proteomes" id="UP000320184"/>
    </source>
</evidence>
<dbReference type="PANTHER" id="PTHR36435">
    <property type="entry name" value="SLR1288 PROTEIN"/>
    <property type="match status" value="1"/>
</dbReference>
<dbReference type="GO" id="GO:0008237">
    <property type="term" value="F:metallopeptidase activity"/>
    <property type="evidence" value="ECO:0007669"/>
    <property type="project" value="UniProtKB-KW"/>
</dbReference>
<dbReference type="PANTHER" id="PTHR36435:SF1">
    <property type="entry name" value="CAAX AMINO TERMINAL PROTEASE FAMILY PROTEIN"/>
    <property type="match status" value="1"/>
</dbReference>
<evidence type="ECO:0000256" key="1">
    <source>
        <dbReference type="SAM" id="Phobius"/>
    </source>
</evidence>
<dbReference type="Proteomes" id="UP000320184">
    <property type="component" value="Unassembled WGS sequence"/>
</dbReference>
<feature type="domain" description="CAAX prenyl protease 2/Lysostaphin resistance protein A-like" evidence="2">
    <location>
        <begin position="161"/>
        <end position="249"/>
    </location>
</feature>